<feature type="region of interest" description="Disordered" evidence="1">
    <location>
        <begin position="1"/>
        <end position="43"/>
    </location>
</feature>
<gene>
    <name evidence="2" type="ORF">CLCR_04932</name>
</gene>
<proteinExistence type="predicted"/>
<dbReference type="Pfam" id="PF13094">
    <property type="entry name" value="CENP-Q"/>
    <property type="match status" value="1"/>
</dbReference>
<organism evidence="2 3">
    <name type="scientific">Cladophialophora carrionii</name>
    <dbReference type="NCBI Taxonomy" id="86049"/>
    <lineage>
        <taxon>Eukaryota</taxon>
        <taxon>Fungi</taxon>
        <taxon>Dikarya</taxon>
        <taxon>Ascomycota</taxon>
        <taxon>Pezizomycotina</taxon>
        <taxon>Eurotiomycetes</taxon>
        <taxon>Chaetothyriomycetidae</taxon>
        <taxon>Chaetothyriales</taxon>
        <taxon>Herpotrichiellaceae</taxon>
        <taxon>Cladophialophora</taxon>
    </lineage>
</organism>
<evidence type="ECO:0000256" key="1">
    <source>
        <dbReference type="SAM" id="MobiDB-lite"/>
    </source>
</evidence>
<name>A0A1C1CJJ4_9EURO</name>
<dbReference type="AlphaFoldDB" id="A0A1C1CJJ4"/>
<protein>
    <recommendedName>
        <fullName evidence="4">Kinetochore protein fta7</fullName>
    </recommendedName>
</protein>
<evidence type="ECO:0000313" key="2">
    <source>
        <dbReference type="EMBL" id="OCT48703.1"/>
    </source>
</evidence>
<dbReference type="OrthoDB" id="2420947at2759"/>
<dbReference type="STRING" id="86049.A0A1C1CJJ4"/>
<feature type="compositionally biased region" description="Basic and acidic residues" evidence="1">
    <location>
        <begin position="226"/>
        <end position="243"/>
    </location>
</feature>
<keyword evidence="3" id="KW-1185">Reference proteome</keyword>
<evidence type="ECO:0000313" key="3">
    <source>
        <dbReference type="Proteomes" id="UP000094526"/>
    </source>
</evidence>
<comment type="caution">
    <text evidence="2">The sequence shown here is derived from an EMBL/GenBank/DDBJ whole genome shotgun (WGS) entry which is preliminary data.</text>
</comment>
<dbReference type="EMBL" id="LGRB01000011">
    <property type="protein sequence ID" value="OCT48703.1"/>
    <property type="molecule type" value="Genomic_DNA"/>
</dbReference>
<evidence type="ECO:0008006" key="4">
    <source>
        <dbReference type="Google" id="ProtNLM"/>
    </source>
</evidence>
<dbReference type="Proteomes" id="UP000094526">
    <property type="component" value="Unassembled WGS sequence"/>
</dbReference>
<dbReference type="VEuPathDB" id="FungiDB:G647_03195"/>
<feature type="region of interest" description="Disordered" evidence="1">
    <location>
        <begin position="139"/>
        <end position="161"/>
    </location>
</feature>
<feature type="region of interest" description="Disordered" evidence="1">
    <location>
        <begin position="72"/>
        <end position="111"/>
    </location>
</feature>
<feature type="region of interest" description="Disordered" evidence="1">
    <location>
        <begin position="220"/>
        <end position="243"/>
    </location>
</feature>
<sequence length="359" mass="38399">MGASKPAARTTKQGHTHLQSHSHSHSNASAHTHTRPTLEPRIKHIPQATIRKKWKPLPQSSQDKIHSILLNLKTKRSGGGGPNTRIPQVGKSRARDSSRPDAPPRAGATASKTAIAEAEYAKIVEDVASRLLSRLPRMPFPPTLSGGRGSSNHRNGNGADDFDLSSTLARISTLQAQLTCNMQAARLLGRQVGREKAALKLDKKELKTLEDGLRGSRELRRRKERGLHPLAREGGDGDGDKQTERENAAIMGIKGSGAAEVRRLLALALTAATTAAESTESTVSSESALGVEGTADPVDPDMSALLGQLRSHLQSMRNNTASLLPVVDAVDEAKVALEKFAARNLDEAAIRRLYGAAVV</sequence>
<reference evidence="3" key="1">
    <citation type="submission" date="2015-07" db="EMBL/GenBank/DDBJ databases">
        <authorList>
            <person name="Teixeira M.M."/>
            <person name="Souza R.C."/>
            <person name="Almeida L.G."/>
            <person name="Vicente V.A."/>
            <person name="de Hoog S."/>
            <person name="Bocca A.L."/>
            <person name="de Almeida S.R."/>
            <person name="Vasconcelos A.T."/>
            <person name="Felipe M.S."/>
        </authorList>
    </citation>
    <scope>NUCLEOTIDE SEQUENCE [LARGE SCALE GENOMIC DNA]</scope>
    <source>
        <strain evidence="3">KSF</strain>
    </source>
</reference>
<dbReference type="InterPro" id="IPR025212">
    <property type="entry name" value="CAD_CENP-Q"/>
</dbReference>
<dbReference type="VEuPathDB" id="FungiDB:CLCR_04932"/>
<feature type="compositionally biased region" description="Basic residues" evidence="1">
    <location>
        <begin position="12"/>
        <end position="24"/>
    </location>
</feature>
<accession>A0A1C1CJJ4</accession>